<evidence type="ECO:0000313" key="17">
    <source>
        <dbReference type="EMBL" id="WOH01572.1"/>
    </source>
</evidence>
<evidence type="ECO:0000256" key="3">
    <source>
        <dbReference type="ARBA" id="ARBA00004906"/>
    </source>
</evidence>
<dbReference type="Proteomes" id="UP000077755">
    <property type="component" value="Chromosome 5"/>
</dbReference>
<dbReference type="GO" id="GO:0008270">
    <property type="term" value="F:zinc ion binding"/>
    <property type="evidence" value="ECO:0007669"/>
    <property type="project" value="UniProtKB-KW"/>
</dbReference>
<proteinExistence type="inferred from homology"/>
<dbReference type="GO" id="GO:0016020">
    <property type="term" value="C:membrane"/>
    <property type="evidence" value="ECO:0007669"/>
    <property type="project" value="UniProtKB-SubCell"/>
</dbReference>
<dbReference type="SUPFAM" id="SSF57850">
    <property type="entry name" value="RING/U-box"/>
    <property type="match status" value="1"/>
</dbReference>
<evidence type="ECO:0000256" key="8">
    <source>
        <dbReference type="ARBA" id="ARBA00022771"/>
    </source>
</evidence>
<reference evidence="17" key="1">
    <citation type="journal article" date="2016" name="Nat. Genet.">
        <title>A high-quality carrot genome assembly provides new insights into carotenoid accumulation and asterid genome evolution.</title>
        <authorList>
            <person name="Iorizzo M."/>
            <person name="Ellison S."/>
            <person name="Senalik D."/>
            <person name="Zeng P."/>
            <person name="Satapoomin P."/>
            <person name="Huang J."/>
            <person name="Bowman M."/>
            <person name="Iovene M."/>
            <person name="Sanseverino W."/>
            <person name="Cavagnaro P."/>
            <person name="Yildiz M."/>
            <person name="Macko-Podgorni A."/>
            <person name="Moranska E."/>
            <person name="Grzebelus E."/>
            <person name="Grzebelus D."/>
            <person name="Ashrafi H."/>
            <person name="Zheng Z."/>
            <person name="Cheng S."/>
            <person name="Spooner D."/>
            <person name="Van Deynze A."/>
            <person name="Simon P."/>
        </authorList>
    </citation>
    <scope>NUCLEOTIDE SEQUENCE</scope>
    <source>
        <tissue evidence="17">Leaf</tissue>
    </source>
</reference>
<evidence type="ECO:0000256" key="15">
    <source>
        <dbReference type="SAM" id="Phobius"/>
    </source>
</evidence>
<dbReference type="CDD" id="cd16461">
    <property type="entry name" value="RING-H2_EL5-like"/>
    <property type="match status" value="1"/>
</dbReference>
<feature type="domain" description="RING-type" evidence="16">
    <location>
        <begin position="93"/>
        <end position="135"/>
    </location>
</feature>
<dbReference type="Pfam" id="PF13639">
    <property type="entry name" value="zf-RING_2"/>
    <property type="match status" value="1"/>
</dbReference>
<evidence type="ECO:0000256" key="10">
    <source>
        <dbReference type="ARBA" id="ARBA00022833"/>
    </source>
</evidence>
<dbReference type="Gene3D" id="3.30.40.10">
    <property type="entry name" value="Zinc/RING finger domain, C3HC4 (zinc finger)"/>
    <property type="match status" value="1"/>
</dbReference>
<accession>A0AAF0X6W5</accession>
<dbReference type="EMBL" id="CP093347">
    <property type="protein sequence ID" value="WOH01572.1"/>
    <property type="molecule type" value="Genomic_DNA"/>
</dbReference>
<evidence type="ECO:0000256" key="14">
    <source>
        <dbReference type="PROSITE-ProRule" id="PRU00175"/>
    </source>
</evidence>
<evidence type="ECO:0000256" key="5">
    <source>
        <dbReference type="ARBA" id="ARBA00022679"/>
    </source>
</evidence>
<evidence type="ECO:0000256" key="2">
    <source>
        <dbReference type="ARBA" id="ARBA00004167"/>
    </source>
</evidence>
<keyword evidence="5" id="KW-0808">Transferase</keyword>
<keyword evidence="8 14" id="KW-0863">Zinc-finger</keyword>
<dbReference type="FunFam" id="3.30.40.10:FF:000187">
    <property type="entry name" value="E3 ubiquitin-protein ligase ATL6"/>
    <property type="match status" value="1"/>
</dbReference>
<dbReference type="GO" id="GO:0061630">
    <property type="term" value="F:ubiquitin protein ligase activity"/>
    <property type="evidence" value="ECO:0007669"/>
    <property type="project" value="UniProtKB-EC"/>
</dbReference>
<dbReference type="SMART" id="SM00184">
    <property type="entry name" value="RING"/>
    <property type="match status" value="1"/>
</dbReference>
<comment type="catalytic activity">
    <reaction evidence="1">
        <text>S-ubiquitinyl-[E2 ubiquitin-conjugating enzyme]-L-cysteine + [acceptor protein]-L-lysine = [E2 ubiquitin-conjugating enzyme]-L-cysteine + N(6)-ubiquitinyl-[acceptor protein]-L-lysine.</text>
        <dbReference type="EC" id="2.3.2.27"/>
    </reaction>
</comment>
<feature type="transmembrane region" description="Helical" evidence="15">
    <location>
        <begin position="24"/>
        <end position="46"/>
    </location>
</feature>
<comment type="similarity">
    <text evidence="13">Belongs to the RING-type zinc finger family. ATL subfamily.</text>
</comment>
<comment type="pathway">
    <text evidence="3">Protein modification; protein ubiquitination.</text>
</comment>
<evidence type="ECO:0000313" key="18">
    <source>
        <dbReference type="Proteomes" id="UP000077755"/>
    </source>
</evidence>
<evidence type="ECO:0000256" key="6">
    <source>
        <dbReference type="ARBA" id="ARBA00022692"/>
    </source>
</evidence>
<keyword evidence="9" id="KW-0833">Ubl conjugation pathway</keyword>
<keyword evidence="11 15" id="KW-1133">Transmembrane helix</keyword>
<name>A0AAF0X6W5_DAUCS</name>
<dbReference type="AlphaFoldDB" id="A0AAF0X6W5"/>
<evidence type="ECO:0000256" key="4">
    <source>
        <dbReference type="ARBA" id="ARBA00012483"/>
    </source>
</evidence>
<keyword evidence="7" id="KW-0479">Metal-binding</keyword>
<organism evidence="17 18">
    <name type="scientific">Daucus carota subsp. sativus</name>
    <name type="common">Carrot</name>
    <dbReference type="NCBI Taxonomy" id="79200"/>
    <lineage>
        <taxon>Eukaryota</taxon>
        <taxon>Viridiplantae</taxon>
        <taxon>Streptophyta</taxon>
        <taxon>Embryophyta</taxon>
        <taxon>Tracheophyta</taxon>
        <taxon>Spermatophyta</taxon>
        <taxon>Magnoliopsida</taxon>
        <taxon>eudicotyledons</taxon>
        <taxon>Gunneridae</taxon>
        <taxon>Pentapetalae</taxon>
        <taxon>asterids</taxon>
        <taxon>campanulids</taxon>
        <taxon>Apiales</taxon>
        <taxon>Apiaceae</taxon>
        <taxon>Apioideae</taxon>
        <taxon>Scandiceae</taxon>
        <taxon>Daucinae</taxon>
        <taxon>Daucus</taxon>
        <taxon>Daucus sect. Daucus</taxon>
    </lineage>
</organism>
<evidence type="ECO:0000256" key="1">
    <source>
        <dbReference type="ARBA" id="ARBA00000900"/>
    </source>
</evidence>
<dbReference type="EC" id="2.3.2.27" evidence="4"/>
<reference evidence="17" key="2">
    <citation type="submission" date="2022-03" db="EMBL/GenBank/DDBJ databases">
        <title>Draft title - Genomic analysis of global carrot germplasm unveils the trajectory of domestication and the origin of high carotenoid orange carrot.</title>
        <authorList>
            <person name="Iorizzo M."/>
            <person name="Ellison S."/>
            <person name="Senalik D."/>
            <person name="Macko-Podgorni A."/>
            <person name="Grzebelus D."/>
            <person name="Bostan H."/>
            <person name="Rolling W."/>
            <person name="Curaba J."/>
            <person name="Simon P."/>
        </authorList>
    </citation>
    <scope>NUCLEOTIDE SEQUENCE</scope>
    <source>
        <tissue evidence="17">Leaf</tissue>
    </source>
</reference>
<sequence length="191" mass="21245">MDDNTSDFTANSNTTRNYSVNGRVMLTSVIVCFTFCLIFLIFYLYYQSHVRHEYSTGHRLSRSLKPEGLSPFVIKSLPIFLYSSKTHDQALECAVCLAEFEEHQSGRVLPGCNHVFHVQCIDTWFASHPDCPLCRTRVDGYDPVTRPGNMPVTIGSSSAGESCSVPEVGIDIPMEEVGVGSGRNENELKPT</sequence>
<dbReference type="KEGG" id="dcr:108222662"/>
<evidence type="ECO:0000256" key="13">
    <source>
        <dbReference type="ARBA" id="ARBA00024209"/>
    </source>
</evidence>
<evidence type="ECO:0000256" key="11">
    <source>
        <dbReference type="ARBA" id="ARBA00022989"/>
    </source>
</evidence>
<gene>
    <name evidence="17" type="ORF">DCAR_0520956</name>
</gene>
<comment type="subcellular location">
    <subcellularLocation>
        <location evidence="2">Membrane</location>
        <topology evidence="2">Single-pass membrane protein</topology>
    </subcellularLocation>
</comment>
<dbReference type="PANTHER" id="PTHR46539">
    <property type="entry name" value="E3 UBIQUITIN-PROTEIN LIGASE ATL42"/>
    <property type="match status" value="1"/>
</dbReference>
<evidence type="ECO:0000256" key="9">
    <source>
        <dbReference type="ARBA" id="ARBA00022786"/>
    </source>
</evidence>
<dbReference type="InterPro" id="IPR001841">
    <property type="entry name" value="Znf_RING"/>
</dbReference>
<protein>
    <recommendedName>
        <fullName evidence="4">RING-type E3 ubiquitin transferase</fullName>
        <ecNumber evidence="4">2.3.2.27</ecNumber>
    </recommendedName>
</protein>
<evidence type="ECO:0000259" key="16">
    <source>
        <dbReference type="PROSITE" id="PS50089"/>
    </source>
</evidence>
<keyword evidence="6 15" id="KW-0812">Transmembrane</keyword>
<dbReference type="PROSITE" id="PS50089">
    <property type="entry name" value="ZF_RING_2"/>
    <property type="match status" value="1"/>
</dbReference>
<dbReference type="InterPro" id="IPR013083">
    <property type="entry name" value="Znf_RING/FYVE/PHD"/>
</dbReference>
<evidence type="ECO:0000256" key="12">
    <source>
        <dbReference type="ARBA" id="ARBA00023136"/>
    </source>
</evidence>
<keyword evidence="10" id="KW-0862">Zinc</keyword>
<evidence type="ECO:0000256" key="7">
    <source>
        <dbReference type="ARBA" id="ARBA00022723"/>
    </source>
</evidence>
<keyword evidence="18" id="KW-1185">Reference proteome</keyword>
<dbReference type="PANTHER" id="PTHR46539:SF24">
    <property type="entry name" value="(WILD MALAYSIAN BANANA) HYPOTHETICAL PROTEIN"/>
    <property type="match status" value="1"/>
</dbReference>
<keyword evidence="12 15" id="KW-0472">Membrane</keyword>